<dbReference type="KEGG" id="nve:5499133"/>
<evidence type="ECO:0000259" key="7">
    <source>
        <dbReference type="PROSITE" id="PS50922"/>
    </source>
</evidence>
<dbReference type="HOGENOM" id="CLU_781436_0_0_1"/>
<comment type="subcellular location">
    <subcellularLocation>
        <location evidence="1">Membrane</location>
        <topology evidence="1">Multi-pass membrane protein</topology>
    </subcellularLocation>
</comment>
<feature type="transmembrane region" description="Helical" evidence="6">
    <location>
        <begin position="214"/>
        <end position="235"/>
    </location>
</feature>
<dbReference type="InterPro" id="IPR006634">
    <property type="entry name" value="TLC-dom"/>
</dbReference>
<feature type="domain" description="TLC" evidence="7">
    <location>
        <begin position="51"/>
        <end position="239"/>
    </location>
</feature>
<evidence type="ECO:0000256" key="5">
    <source>
        <dbReference type="PROSITE-ProRule" id="PRU00205"/>
    </source>
</evidence>
<evidence type="ECO:0000313" key="8">
    <source>
        <dbReference type="EMBL" id="EDO28672.1"/>
    </source>
</evidence>
<dbReference type="InParanoid" id="A7T5T8"/>
<dbReference type="Pfam" id="PF03798">
    <property type="entry name" value="TRAM_LAG1_CLN8"/>
    <property type="match status" value="1"/>
</dbReference>
<evidence type="ECO:0000256" key="2">
    <source>
        <dbReference type="ARBA" id="ARBA00022692"/>
    </source>
</evidence>
<gene>
    <name evidence="8" type="ORF">NEMVEDRAFT_v1g222725</name>
</gene>
<evidence type="ECO:0000313" key="9">
    <source>
        <dbReference type="Proteomes" id="UP000001593"/>
    </source>
</evidence>
<feature type="transmembrane region" description="Helical" evidence="6">
    <location>
        <begin position="145"/>
        <end position="163"/>
    </location>
</feature>
<organism evidence="8 9">
    <name type="scientific">Nematostella vectensis</name>
    <name type="common">Starlet sea anemone</name>
    <dbReference type="NCBI Taxonomy" id="45351"/>
    <lineage>
        <taxon>Eukaryota</taxon>
        <taxon>Metazoa</taxon>
        <taxon>Cnidaria</taxon>
        <taxon>Anthozoa</taxon>
        <taxon>Hexacorallia</taxon>
        <taxon>Actiniaria</taxon>
        <taxon>Edwardsiidae</taxon>
        <taxon>Nematostella</taxon>
    </lineage>
</organism>
<evidence type="ECO:0000256" key="4">
    <source>
        <dbReference type="ARBA" id="ARBA00023136"/>
    </source>
</evidence>
<dbReference type="OrthoDB" id="5978373at2759"/>
<dbReference type="Proteomes" id="UP000001593">
    <property type="component" value="Unassembled WGS sequence"/>
</dbReference>
<accession>A7T5T8</accession>
<protein>
    <recommendedName>
        <fullName evidence="7">TLC domain-containing protein</fullName>
    </recommendedName>
</protein>
<feature type="transmembrane region" description="Helical" evidence="6">
    <location>
        <begin position="175"/>
        <end position="194"/>
    </location>
</feature>
<dbReference type="GO" id="GO:0055091">
    <property type="term" value="P:phospholipid homeostasis"/>
    <property type="evidence" value="ECO:0000318"/>
    <property type="project" value="GO_Central"/>
</dbReference>
<feature type="transmembrane region" description="Helical" evidence="6">
    <location>
        <begin position="119"/>
        <end position="139"/>
    </location>
</feature>
<dbReference type="GO" id="GO:0005886">
    <property type="term" value="C:plasma membrane"/>
    <property type="evidence" value="ECO:0000318"/>
    <property type="project" value="GO_Central"/>
</dbReference>
<keyword evidence="3 6" id="KW-1133">Transmembrane helix</keyword>
<name>A7T5T8_NEMVE</name>
<dbReference type="GO" id="GO:0071709">
    <property type="term" value="P:membrane assembly"/>
    <property type="evidence" value="ECO:0000318"/>
    <property type="project" value="GO_Central"/>
</dbReference>
<dbReference type="EMBL" id="DS471290">
    <property type="protein sequence ID" value="EDO28672.1"/>
    <property type="molecule type" value="Genomic_DNA"/>
</dbReference>
<dbReference type="GO" id="GO:0097035">
    <property type="term" value="P:regulation of membrane lipid distribution"/>
    <property type="evidence" value="ECO:0000318"/>
    <property type="project" value="GO_Central"/>
</dbReference>
<reference evidence="8 9" key="1">
    <citation type="journal article" date="2007" name="Science">
        <title>Sea anemone genome reveals ancestral eumetazoan gene repertoire and genomic organization.</title>
        <authorList>
            <person name="Putnam N.H."/>
            <person name="Srivastava M."/>
            <person name="Hellsten U."/>
            <person name="Dirks B."/>
            <person name="Chapman J."/>
            <person name="Salamov A."/>
            <person name="Terry A."/>
            <person name="Shapiro H."/>
            <person name="Lindquist E."/>
            <person name="Kapitonov V.V."/>
            <person name="Jurka J."/>
            <person name="Genikhovich G."/>
            <person name="Grigoriev I.V."/>
            <person name="Lucas S.M."/>
            <person name="Steele R.E."/>
            <person name="Finnerty J.R."/>
            <person name="Technau U."/>
            <person name="Martindale M.Q."/>
            <person name="Rokhsar D.S."/>
        </authorList>
    </citation>
    <scope>NUCLEOTIDE SEQUENCE [LARGE SCALE GENOMIC DNA]</scope>
    <source>
        <strain evidence="9">CH2 X CH6</strain>
    </source>
</reference>
<feature type="transmembrane region" description="Helical" evidence="6">
    <location>
        <begin position="90"/>
        <end position="107"/>
    </location>
</feature>
<proteinExistence type="predicted"/>
<dbReference type="OMA" id="HNAAFMR"/>
<keyword evidence="4 5" id="KW-0472">Membrane</keyword>
<evidence type="ECO:0000256" key="3">
    <source>
        <dbReference type="ARBA" id="ARBA00022989"/>
    </source>
</evidence>
<feature type="transmembrane region" description="Helical" evidence="6">
    <location>
        <begin position="6"/>
        <end position="28"/>
    </location>
</feature>
<dbReference type="AlphaFoldDB" id="A7T5T8"/>
<dbReference type="PhylomeDB" id="A7T5T8"/>
<sequence>MPTSTLLLIFSVSINVSVGLFFFLVPVFRRFFTSRWILCQRVSKLLQENPSLVRKFFRDEIFTIFLFLCGIVLLISGHTLNDPFLSTEPTVLYIFAIYLGHYVYKVLQDFLLRDKIPPFKINLLHHLVTISTYMVFLYYQQNGISGLNGLLFEGSVIFVDLATFLRRLGIRKNDYLHISCVLFGFIFAVVFRALSPLLILTISLLKHNPLKMDYLPLGFFFMNIVFFSMTNGWLVKSSFESLRRRIVTRRIINELARARDMSSFSPDREARVGGLVLNNSAPSTQSTRQPLSIVIPSNESFRLAPPVSNVNMNGGGDSLVSNLTTCRHERTIPRFDVIVNNTPSTTTSTTLTSFV</sequence>
<dbReference type="GO" id="GO:0007009">
    <property type="term" value="P:plasma membrane organization"/>
    <property type="evidence" value="ECO:0000318"/>
    <property type="project" value="GO_Central"/>
</dbReference>
<keyword evidence="2 5" id="KW-0812">Transmembrane</keyword>
<evidence type="ECO:0000256" key="1">
    <source>
        <dbReference type="ARBA" id="ARBA00004141"/>
    </source>
</evidence>
<dbReference type="PROSITE" id="PS50922">
    <property type="entry name" value="TLC"/>
    <property type="match status" value="1"/>
</dbReference>
<dbReference type="eggNOG" id="ENOG502S3VF">
    <property type="taxonomic scope" value="Eukaryota"/>
</dbReference>
<evidence type="ECO:0000256" key="6">
    <source>
        <dbReference type="SAM" id="Phobius"/>
    </source>
</evidence>
<keyword evidence="9" id="KW-1185">Reference proteome</keyword>
<feature type="transmembrane region" description="Helical" evidence="6">
    <location>
        <begin position="61"/>
        <end position="78"/>
    </location>
</feature>